<accession>A0AAV9B8M2</accession>
<dbReference type="AlphaFoldDB" id="A0AAV9B8M2"/>
<dbReference type="InterPro" id="IPR036879">
    <property type="entry name" value="TF_MADSbox_sf"/>
</dbReference>
<evidence type="ECO:0000256" key="2">
    <source>
        <dbReference type="ARBA" id="ARBA00004229"/>
    </source>
</evidence>
<dbReference type="GO" id="GO:0046983">
    <property type="term" value="F:protein dimerization activity"/>
    <property type="evidence" value="ECO:0007669"/>
    <property type="project" value="InterPro"/>
</dbReference>
<keyword evidence="9" id="KW-0804">Transcription</keyword>
<comment type="caution">
    <text evidence="13">The sequence shown here is derived from an EMBL/GenBank/DDBJ whole genome shotgun (WGS) entry which is preliminary data.</text>
</comment>
<evidence type="ECO:0000256" key="8">
    <source>
        <dbReference type="ARBA" id="ARBA00023125"/>
    </source>
</evidence>
<dbReference type="Pfam" id="PF12638">
    <property type="entry name" value="Staygreen"/>
    <property type="match status" value="1"/>
</dbReference>
<dbReference type="GO" id="GO:0010093">
    <property type="term" value="P:specification of floral organ identity"/>
    <property type="evidence" value="ECO:0007669"/>
    <property type="project" value="UniProtKB-ARBA"/>
</dbReference>
<dbReference type="Pfam" id="PF00319">
    <property type="entry name" value="SRF-TF"/>
    <property type="match status" value="1"/>
</dbReference>
<gene>
    <name evidence="13" type="ORF">QJS04_geneDACA017364</name>
</gene>
<evidence type="ECO:0000256" key="5">
    <source>
        <dbReference type="ARBA" id="ARBA00022640"/>
    </source>
</evidence>
<evidence type="ECO:0000256" key="6">
    <source>
        <dbReference type="ARBA" id="ARBA00022946"/>
    </source>
</evidence>
<dbReference type="Gene3D" id="3.40.1810.10">
    <property type="entry name" value="Transcription factor, MADS-box"/>
    <property type="match status" value="1"/>
</dbReference>
<keyword evidence="4" id="KW-0150">Chloroplast</keyword>
<evidence type="ECO:0000256" key="10">
    <source>
        <dbReference type="ARBA" id="ARBA00023242"/>
    </source>
</evidence>
<dbReference type="PROSITE" id="PS00350">
    <property type="entry name" value="MADS_BOX_1"/>
    <property type="match status" value="1"/>
</dbReference>
<organism evidence="13 14">
    <name type="scientific">Acorus gramineus</name>
    <name type="common">Dwarf sweet flag</name>
    <dbReference type="NCBI Taxonomy" id="55184"/>
    <lineage>
        <taxon>Eukaryota</taxon>
        <taxon>Viridiplantae</taxon>
        <taxon>Streptophyta</taxon>
        <taxon>Embryophyta</taxon>
        <taxon>Tracheophyta</taxon>
        <taxon>Spermatophyta</taxon>
        <taxon>Magnoliopsida</taxon>
        <taxon>Liliopsida</taxon>
        <taxon>Acoraceae</taxon>
        <taxon>Acorus</taxon>
    </lineage>
</organism>
<keyword evidence="7" id="KW-0805">Transcription regulation</keyword>
<dbReference type="PANTHER" id="PTHR31750:SF4">
    <property type="entry name" value="LP06106P"/>
    <property type="match status" value="1"/>
</dbReference>
<feature type="region of interest" description="Disordered" evidence="11">
    <location>
        <begin position="391"/>
        <end position="411"/>
    </location>
</feature>
<dbReference type="InterPro" id="IPR033896">
    <property type="entry name" value="MEF2-like_N"/>
</dbReference>
<dbReference type="PANTHER" id="PTHR31750">
    <property type="entry name" value="PROTEIN STAY-GREEN 1, CHLOROPLASTIC-RELATED"/>
    <property type="match status" value="1"/>
</dbReference>
<evidence type="ECO:0000256" key="4">
    <source>
        <dbReference type="ARBA" id="ARBA00022528"/>
    </source>
</evidence>
<keyword evidence="14" id="KW-1185">Reference proteome</keyword>
<evidence type="ECO:0000259" key="12">
    <source>
        <dbReference type="PROSITE" id="PS50066"/>
    </source>
</evidence>
<comment type="similarity">
    <text evidence="3">Belongs to the staygreen family.</text>
</comment>
<dbReference type="GO" id="GO:0000977">
    <property type="term" value="F:RNA polymerase II transcription regulatory region sequence-specific DNA binding"/>
    <property type="evidence" value="ECO:0007669"/>
    <property type="project" value="InterPro"/>
</dbReference>
<dbReference type="GO" id="GO:0009507">
    <property type="term" value="C:chloroplast"/>
    <property type="evidence" value="ECO:0007669"/>
    <property type="project" value="UniProtKB-SubCell"/>
</dbReference>
<keyword evidence="6" id="KW-0809">Transit peptide</keyword>
<dbReference type="Proteomes" id="UP001179952">
    <property type="component" value="Unassembled WGS sequence"/>
</dbReference>
<dbReference type="FunFam" id="3.40.1810.10:FF:000004">
    <property type="entry name" value="MADS-box transcription factor 1"/>
    <property type="match status" value="1"/>
</dbReference>
<sequence>MGRGRVELKRIENKISRQVTFSKRRNGLLKKAYELSILCDAEVALIIFSTRGKLYEFASAGMSKTLERYQRCCYNPQDNNAAEREVQERHLGDLNKQLKNKLEAEEGSTFRGVQGPWDSVPVISNNAFQIQPSQPNQMECEPTLQIGYHQFVPREATISRGGSGENNFMQVEWANQLREGSECSNVIEVARLFGPAIFEASKLKVLFLGVDEEKHPGNLPRAYTLTHSDITSKITLAISNTINRSQLQGWYNRLQRDEVVAEWKKVKGKMSLHVHCHISGGHFLLDFIAKLRYYIFSKELPVVLKAFVHADGNLLNNHPELEEALVWVYFHSNLPEFNRVECWGPLREAANHDLSTSTATASSSEWVRPQPCQTDCDCCFPPFTLIPWPHDNHHQQHQEPTVETSMNQQQL</sequence>
<evidence type="ECO:0000256" key="3">
    <source>
        <dbReference type="ARBA" id="ARBA00009234"/>
    </source>
</evidence>
<evidence type="ECO:0000256" key="11">
    <source>
        <dbReference type="SAM" id="MobiDB-lite"/>
    </source>
</evidence>
<evidence type="ECO:0000256" key="1">
    <source>
        <dbReference type="ARBA" id="ARBA00004123"/>
    </source>
</evidence>
<keyword evidence="8" id="KW-0238">DNA-binding</keyword>
<evidence type="ECO:0000313" key="13">
    <source>
        <dbReference type="EMBL" id="KAK1272787.1"/>
    </source>
</evidence>
<dbReference type="CDD" id="cd00265">
    <property type="entry name" value="MADS_MEF2_like"/>
    <property type="match status" value="1"/>
</dbReference>
<feature type="domain" description="MADS-box" evidence="12">
    <location>
        <begin position="1"/>
        <end position="61"/>
    </location>
</feature>
<dbReference type="SUPFAM" id="SSF55455">
    <property type="entry name" value="SRF-like"/>
    <property type="match status" value="1"/>
</dbReference>
<dbReference type="EMBL" id="JAUJYN010000004">
    <property type="protein sequence ID" value="KAK1272787.1"/>
    <property type="molecule type" value="Genomic_DNA"/>
</dbReference>
<name>A0AAV9B8M2_ACOGR</name>
<dbReference type="PROSITE" id="PS50066">
    <property type="entry name" value="MADS_BOX_2"/>
    <property type="match status" value="1"/>
</dbReference>
<keyword evidence="10" id="KW-0539">Nucleus</keyword>
<dbReference type="SMART" id="SM00432">
    <property type="entry name" value="MADS"/>
    <property type="match status" value="1"/>
</dbReference>
<keyword evidence="5" id="KW-0934">Plastid</keyword>
<proteinExistence type="inferred from homology"/>
<evidence type="ECO:0000256" key="9">
    <source>
        <dbReference type="ARBA" id="ARBA00023163"/>
    </source>
</evidence>
<evidence type="ECO:0000313" key="14">
    <source>
        <dbReference type="Proteomes" id="UP001179952"/>
    </source>
</evidence>
<protein>
    <submittedName>
        <fullName evidence="13">MADS-box transcription factor 6</fullName>
    </submittedName>
</protein>
<dbReference type="GO" id="GO:0045944">
    <property type="term" value="P:positive regulation of transcription by RNA polymerase II"/>
    <property type="evidence" value="ECO:0007669"/>
    <property type="project" value="InterPro"/>
</dbReference>
<dbReference type="InterPro" id="IPR024438">
    <property type="entry name" value="Staygreen"/>
</dbReference>
<dbReference type="PRINTS" id="PR00404">
    <property type="entry name" value="MADSDOMAIN"/>
</dbReference>
<dbReference type="GO" id="GO:0005634">
    <property type="term" value="C:nucleus"/>
    <property type="evidence" value="ECO:0007669"/>
    <property type="project" value="UniProtKB-SubCell"/>
</dbReference>
<feature type="compositionally biased region" description="Polar residues" evidence="11">
    <location>
        <begin position="398"/>
        <end position="411"/>
    </location>
</feature>
<evidence type="ECO:0000256" key="7">
    <source>
        <dbReference type="ARBA" id="ARBA00023015"/>
    </source>
</evidence>
<reference evidence="13" key="2">
    <citation type="submission" date="2023-06" db="EMBL/GenBank/DDBJ databases">
        <authorList>
            <person name="Ma L."/>
            <person name="Liu K.-W."/>
            <person name="Li Z."/>
            <person name="Hsiao Y.-Y."/>
            <person name="Qi Y."/>
            <person name="Fu T."/>
            <person name="Tang G."/>
            <person name="Zhang D."/>
            <person name="Sun W.-H."/>
            <person name="Liu D.-K."/>
            <person name="Li Y."/>
            <person name="Chen G.-Z."/>
            <person name="Liu X.-D."/>
            <person name="Liao X.-Y."/>
            <person name="Jiang Y.-T."/>
            <person name="Yu X."/>
            <person name="Hao Y."/>
            <person name="Huang J."/>
            <person name="Zhao X.-W."/>
            <person name="Ke S."/>
            <person name="Chen Y.-Y."/>
            <person name="Wu W.-L."/>
            <person name="Hsu J.-L."/>
            <person name="Lin Y.-F."/>
            <person name="Huang M.-D."/>
            <person name="Li C.-Y."/>
            <person name="Huang L."/>
            <person name="Wang Z.-W."/>
            <person name="Zhao X."/>
            <person name="Zhong W.-Y."/>
            <person name="Peng D.-H."/>
            <person name="Ahmad S."/>
            <person name="Lan S."/>
            <person name="Zhang J.-S."/>
            <person name="Tsai W.-C."/>
            <person name="Van De Peer Y."/>
            <person name="Liu Z.-J."/>
        </authorList>
    </citation>
    <scope>NUCLEOTIDE SEQUENCE</scope>
    <source>
        <strain evidence="13">SCP</strain>
        <tissue evidence="13">Leaves</tissue>
    </source>
</reference>
<dbReference type="InterPro" id="IPR002100">
    <property type="entry name" value="TF_MADSbox"/>
</dbReference>
<comment type="subcellular location">
    <subcellularLocation>
        <location evidence="1">Nucleus</location>
    </subcellularLocation>
    <subcellularLocation>
        <location evidence="2">Plastid</location>
        <location evidence="2">Chloroplast</location>
    </subcellularLocation>
</comment>
<reference evidence="13" key="1">
    <citation type="journal article" date="2023" name="Nat. Commun.">
        <title>Diploid and tetraploid genomes of Acorus and the evolution of monocots.</title>
        <authorList>
            <person name="Ma L."/>
            <person name="Liu K.W."/>
            <person name="Li Z."/>
            <person name="Hsiao Y.Y."/>
            <person name="Qi Y."/>
            <person name="Fu T."/>
            <person name="Tang G.D."/>
            <person name="Zhang D."/>
            <person name="Sun W.H."/>
            <person name="Liu D.K."/>
            <person name="Li Y."/>
            <person name="Chen G.Z."/>
            <person name="Liu X.D."/>
            <person name="Liao X.Y."/>
            <person name="Jiang Y.T."/>
            <person name="Yu X."/>
            <person name="Hao Y."/>
            <person name="Huang J."/>
            <person name="Zhao X.W."/>
            <person name="Ke S."/>
            <person name="Chen Y.Y."/>
            <person name="Wu W.L."/>
            <person name="Hsu J.L."/>
            <person name="Lin Y.F."/>
            <person name="Huang M.D."/>
            <person name="Li C.Y."/>
            <person name="Huang L."/>
            <person name="Wang Z.W."/>
            <person name="Zhao X."/>
            <person name="Zhong W.Y."/>
            <person name="Peng D.H."/>
            <person name="Ahmad S."/>
            <person name="Lan S."/>
            <person name="Zhang J.S."/>
            <person name="Tsai W.C."/>
            <person name="Van de Peer Y."/>
            <person name="Liu Z.J."/>
        </authorList>
    </citation>
    <scope>NUCLEOTIDE SEQUENCE</scope>
    <source>
        <strain evidence="13">SCP</strain>
    </source>
</reference>